<dbReference type="EMBL" id="BAFF01000006">
    <property type="protein sequence ID" value="GAB52364.1"/>
    <property type="molecule type" value="Genomic_DNA"/>
</dbReference>
<reference evidence="1 2" key="1">
    <citation type="submission" date="2012-02" db="EMBL/GenBank/DDBJ databases">
        <title>Whole genome shotgun sequence of Escherichia hermannii NBRC 105704.</title>
        <authorList>
            <person name="Yoshida I."/>
            <person name="Hosoyama A."/>
            <person name="Tsuchikane K."/>
            <person name="Katsumata H."/>
            <person name="Yamazaki S."/>
            <person name="Fujita N."/>
        </authorList>
    </citation>
    <scope>NUCLEOTIDE SEQUENCE [LARGE SCALE GENOMIC DNA]</scope>
    <source>
        <strain evidence="1 2">NBRC 105704</strain>
    </source>
</reference>
<comment type="caution">
    <text evidence="1">The sequence shown here is derived from an EMBL/GenBank/DDBJ whole genome shotgun (WGS) entry which is preliminary data.</text>
</comment>
<dbReference type="AlphaFoldDB" id="H5V2S8"/>
<gene>
    <name evidence="1" type="ORF">EH105704_06_01370</name>
</gene>
<protein>
    <submittedName>
        <fullName evidence="1">Uncharacterized protein</fullName>
    </submittedName>
</protein>
<dbReference type="RefSeq" id="WP_002436163.1">
    <property type="nucleotide sequence ID" value="NZ_BAFF01000006.1"/>
</dbReference>
<sequence>MFKNDSDPLVDTVIGEAVIELLESDSAVSFDELIAKLQESLSHETDSDRQAAYRTAIGGIHKFRNQPVIAKRPAQGHERDALLRSLLNHSETTKH</sequence>
<dbReference type="GeneID" id="92827575"/>
<evidence type="ECO:0000313" key="1">
    <source>
        <dbReference type="EMBL" id="GAB52364.1"/>
    </source>
</evidence>
<dbReference type="InterPro" id="IPR024753">
    <property type="entry name" value="AriR"/>
</dbReference>
<keyword evidence="2" id="KW-1185">Reference proteome</keyword>
<dbReference type="GO" id="GO:0071468">
    <property type="term" value="P:cellular response to acidic pH"/>
    <property type="evidence" value="ECO:0007669"/>
    <property type="project" value="InterPro"/>
</dbReference>
<name>H5V2S8_ATLHE</name>
<evidence type="ECO:0000313" key="2">
    <source>
        <dbReference type="Proteomes" id="UP000010297"/>
    </source>
</evidence>
<dbReference type="Gene3D" id="1.20.5.5260">
    <property type="match status" value="1"/>
</dbReference>
<dbReference type="Proteomes" id="UP000010297">
    <property type="component" value="Unassembled WGS sequence"/>
</dbReference>
<accession>H5V2S8</accession>
<organism evidence="1 2">
    <name type="scientific">Atlantibacter hermannii NBRC 105704</name>
    <dbReference type="NCBI Taxonomy" id="1115512"/>
    <lineage>
        <taxon>Bacteria</taxon>
        <taxon>Pseudomonadati</taxon>
        <taxon>Pseudomonadota</taxon>
        <taxon>Gammaproteobacteria</taxon>
        <taxon>Enterobacterales</taxon>
        <taxon>Enterobacteriaceae</taxon>
        <taxon>Atlantibacter</taxon>
    </lineage>
</organism>
<proteinExistence type="predicted"/>
<dbReference type="Pfam" id="PF10798">
    <property type="entry name" value="YmgB"/>
    <property type="match status" value="1"/>
</dbReference>